<dbReference type="AlphaFoldDB" id="A0A0G4ICP4"/>
<dbReference type="Pfam" id="PF11913">
    <property type="entry name" value="DUF3431"/>
    <property type="match status" value="1"/>
</dbReference>
<feature type="non-terminal residue" evidence="2">
    <location>
        <position position="1"/>
    </location>
</feature>
<sequence length="368" mass="41452">DAPALWRRDWSVGGVGLFDLQRDACDKQADSRNELAPHLQMQRESWIRGGETEGAGGAGQEKGKEGSDGNSKTSVGVVSNAFNNDYGWLFTWTLGNERSGNELPSRNFRFEVFVYERDEKAKRAGILYSPNRGRECTPYLQFFAERYECLPDWTLLLHGHRSSYHNGDLLPLIQDPRWLENGGKVERDEGGGSGSGGSRGESFSWMNPLEALGRVFGFGGSGERGGVGGRGEGDRPLLFSLNEKKNPERESWRWVANRYPEAIKAWPLVFPPEEPMPARFEYAPNGQFAVHKSLVLRRPREFWQNFFHLVADAPIDKPPVGSPSEAVWPMRPWSRGVICEFLWTYAFQVPVDDVVFVNAAKPEPTVDR</sequence>
<dbReference type="PANTHER" id="PTHR37490:SF2">
    <property type="match status" value="1"/>
</dbReference>
<evidence type="ECO:0000313" key="2">
    <source>
        <dbReference type="EMBL" id="CEM54986.1"/>
    </source>
</evidence>
<evidence type="ECO:0000256" key="1">
    <source>
        <dbReference type="SAM" id="MobiDB-lite"/>
    </source>
</evidence>
<reference evidence="2" key="1">
    <citation type="submission" date="2014-11" db="EMBL/GenBank/DDBJ databases">
        <authorList>
            <person name="Otto D Thomas"/>
            <person name="Naeem Raeece"/>
        </authorList>
    </citation>
    <scope>NUCLEOTIDE SEQUENCE</scope>
</reference>
<accession>A0A0G4ICP4</accession>
<name>A0A0G4ICP4_9ALVE</name>
<feature type="region of interest" description="Disordered" evidence="1">
    <location>
        <begin position="50"/>
        <end position="72"/>
    </location>
</feature>
<organism evidence="2">
    <name type="scientific">Chromera velia CCMP2878</name>
    <dbReference type="NCBI Taxonomy" id="1169474"/>
    <lineage>
        <taxon>Eukaryota</taxon>
        <taxon>Sar</taxon>
        <taxon>Alveolata</taxon>
        <taxon>Colpodellida</taxon>
        <taxon>Chromeraceae</taxon>
        <taxon>Chromera</taxon>
    </lineage>
</organism>
<proteinExistence type="predicted"/>
<dbReference type="VEuPathDB" id="CryptoDB:Cvel_13206"/>
<feature type="region of interest" description="Disordered" evidence="1">
    <location>
        <begin position="182"/>
        <end position="203"/>
    </location>
</feature>
<protein>
    <submittedName>
        <fullName evidence="2">Uncharacterized protein</fullName>
    </submittedName>
</protein>
<dbReference type="EMBL" id="CDMZ01005835">
    <property type="protein sequence ID" value="CEM54986.1"/>
    <property type="molecule type" value="Genomic_DNA"/>
</dbReference>
<dbReference type="PANTHER" id="PTHR37490">
    <property type="entry name" value="EXPRESSED PROTEIN"/>
    <property type="match status" value="1"/>
</dbReference>
<gene>
    <name evidence="2" type="ORF">Cvel_13206</name>
</gene>
<dbReference type="InterPro" id="IPR021838">
    <property type="entry name" value="DUF3431"/>
</dbReference>